<dbReference type="InterPro" id="IPR041662">
    <property type="entry name" value="SusD-like_2"/>
</dbReference>
<protein>
    <submittedName>
        <fullName evidence="2">SusD/RagB family nutrient-binding outer membrane lipoprotein</fullName>
    </submittedName>
</protein>
<dbReference type="Gene3D" id="1.25.40.390">
    <property type="match status" value="1"/>
</dbReference>
<dbReference type="Proteomes" id="UP001500954">
    <property type="component" value="Unassembled WGS sequence"/>
</dbReference>
<organism evidence="2 3">
    <name type="scientific">Snuella lapsa</name>
    <dbReference type="NCBI Taxonomy" id="870481"/>
    <lineage>
        <taxon>Bacteria</taxon>
        <taxon>Pseudomonadati</taxon>
        <taxon>Bacteroidota</taxon>
        <taxon>Flavobacteriia</taxon>
        <taxon>Flavobacteriales</taxon>
        <taxon>Flavobacteriaceae</taxon>
        <taxon>Snuella</taxon>
    </lineage>
</organism>
<gene>
    <name evidence="2" type="ORF">GCM10022395_35820</name>
</gene>
<evidence type="ECO:0000313" key="2">
    <source>
        <dbReference type="EMBL" id="GAA3584669.1"/>
    </source>
</evidence>
<proteinExistence type="predicted"/>
<dbReference type="PROSITE" id="PS51257">
    <property type="entry name" value="PROKAR_LIPOPROTEIN"/>
    <property type="match status" value="1"/>
</dbReference>
<keyword evidence="1" id="KW-0732">Signal</keyword>
<name>A0ABP6YIW1_9FLAO</name>
<reference evidence="3" key="1">
    <citation type="journal article" date="2019" name="Int. J. Syst. Evol. Microbiol.">
        <title>The Global Catalogue of Microorganisms (GCM) 10K type strain sequencing project: providing services to taxonomists for standard genome sequencing and annotation.</title>
        <authorList>
            <consortium name="The Broad Institute Genomics Platform"/>
            <consortium name="The Broad Institute Genome Sequencing Center for Infectious Disease"/>
            <person name="Wu L."/>
            <person name="Ma J."/>
        </authorList>
    </citation>
    <scope>NUCLEOTIDE SEQUENCE [LARGE SCALE GENOMIC DNA]</scope>
    <source>
        <strain evidence="3">JCM 17111</strain>
    </source>
</reference>
<keyword evidence="2" id="KW-0449">Lipoprotein</keyword>
<accession>A0ABP6YIW1</accession>
<dbReference type="SUPFAM" id="SSF48452">
    <property type="entry name" value="TPR-like"/>
    <property type="match status" value="1"/>
</dbReference>
<evidence type="ECO:0000256" key="1">
    <source>
        <dbReference type="SAM" id="SignalP"/>
    </source>
</evidence>
<dbReference type="InterPro" id="IPR011990">
    <property type="entry name" value="TPR-like_helical_dom_sf"/>
</dbReference>
<comment type="caution">
    <text evidence="2">The sequence shown here is derived from an EMBL/GenBank/DDBJ whole genome shotgun (WGS) entry which is preliminary data.</text>
</comment>
<evidence type="ECO:0000313" key="3">
    <source>
        <dbReference type="Proteomes" id="UP001500954"/>
    </source>
</evidence>
<dbReference type="RefSeq" id="WP_345007842.1">
    <property type="nucleotide sequence ID" value="NZ_BAABCY010000103.1"/>
</dbReference>
<dbReference type="EMBL" id="BAABCY010000103">
    <property type="protein sequence ID" value="GAA3584669.1"/>
    <property type="molecule type" value="Genomic_DNA"/>
</dbReference>
<feature type="chain" id="PRO_5046768498" evidence="1">
    <location>
        <begin position="26"/>
        <end position="514"/>
    </location>
</feature>
<feature type="signal peptide" evidence="1">
    <location>
        <begin position="1"/>
        <end position="25"/>
    </location>
</feature>
<sequence length="514" mass="58504">MKNNIIKKFIVIITLIFALGCSVNTDINTNPDGITSATPDLLASKLILDITRDDINRVKGFMENFLRDKYILWTEGAESEQYNQLDRADFNEISRLIETKKMMEALDGFPEGIANSYRGLAHFVRAYNFFLVTMKVGDIPYSEALKGEDEGIIRPKYDTQKDVFIGILKELDMADQMFANGSVFSGDMIYGGDPVRWRKMVNSFQLKVLMNLYRKTGDTDLKVVERFKDIVDNKPIFSSNEDNFSLVYQNAVGQFAPWNNQGNNHSIYPMVSSVLIDRLKGLNDYRLFYYATPSLMQISNGMSESDFDAYIGVNPALEYTTTTAIYSSGDYCDVNDRYKVLPEGEPVYLLSYAQVQFMIAEAAVRGWVSKNAEVHYVSGIKASMSLIAGNTPDNMAFHHGRIMDQDYIDNYYQTTPQVQLGGTDEERIEQIIVQKYLSNFLQSPNSSFFENRRTGYPVFEVNPSSNLNVPADKLPVRWMYPTAELEQNSDNVLEAINRQYNGNDNNNGVMWILQ</sequence>
<keyword evidence="3" id="KW-1185">Reference proteome</keyword>
<dbReference type="Pfam" id="PF12771">
    <property type="entry name" value="SusD-like_2"/>
    <property type="match status" value="1"/>
</dbReference>